<accession>A0ABT0MA50</accession>
<dbReference type="Pfam" id="PF08668">
    <property type="entry name" value="HDOD"/>
    <property type="match status" value="1"/>
</dbReference>
<comment type="caution">
    <text evidence="2">The sequence shown here is derived from an EMBL/GenBank/DDBJ whole genome shotgun (WGS) entry which is preliminary data.</text>
</comment>
<dbReference type="PROSITE" id="PS51833">
    <property type="entry name" value="HDOD"/>
    <property type="match status" value="1"/>
</dbReference>
<gene>
    <name evidence="2" type="ORF">M3N64_07300</name>
</gene>
<dbReference type="SUPFAM" id="SSF141868">
    <property type="entry name" value="EAL domain-like"/>
    <property type="match status" value="1"/>
</dbReference>
<dbReference type="Proteomes" id="UP001203004">
    <property type="component" value="Unassembled WGS sequence"/>
</dbReference>
<dbReference type="InterPro" id="IPR013976">
    <property type="entry name" value="HDOD"/>
</dbReference>
<name>A0ABT0MA50_9BACL</name>
<evidence type="ECO:0000259" key="1">
    <source>
        <dbReference type="PROSITE" id="PS51833"/>
    </source>
</evidence>
<dbReference type="Gene3D" id="1.10.3210.10">
    <property type="entry name" value="Hypothetical protein af1432"/>
    <property type="match status" value="1"/>
</dbReference>
<proteinExistence type="predicted"/>
<dbReference type="PANTHER" id="PTHR33525:SF4">
    <property type="entry name" value="CYCLIC DI-GMP PHOSPHODIESTERASE CDGJ"/>
    <property type="match status" value="1"/>
</dbReference>
<dbReference type="Pfam" id="PF00563">
    <property type="entry name" value="EAL"/>
    <property type="match status" value="1"/>
</dbReference>
<dbReference type="EMBL" id="JAMAST010000006">
    <property type="protein sequence ID" value="MCL1631754.1"/>
    <property type="molecule type" value="Genomic_DNA"/>
</dbReference>
<protein>
    <submittedName>
        <fullName evidence="2">HDOD domain-containing protein</fullName>
    </submittedName>
</protein>
<dbReference type="Gene3D" id="3.20.20.450">
    <property type="entry name" value="EAL domain"/>
    <property type="match status" value="1"/>
</dbReference>
<reference evidence="2 3" key="1">
    <citation type="submission" date="2022-05" db="EMBL/GenBank/DDBJ databases">
        <title>Sporolactobacillus sp nov CPB3-1, isolated from tree bark (Mangifera indica L.).</title>
        <authorList>
            <person name="Phuengjayaem S."/>
            <person name="Tanasupawat S."/>
        </authorList>
    </citation>
    <scope>NUCLEOTIDE SEQUENCE [LARGE SCALE GENOMIC DNA]</scope>
    <source>
        <strain evidence="2 3">CPB3-1</strain>
    </source>
</reference>
<dbReference type="RefSeq" id="WP_249100374.1">
    <property type="nucleotide sequence ID" value="NZ_JAMAST010000006.1"/>
</dbReference>
<dbReference type="PIRSF" id="PIRSF003180">
    <property type="entry name" value="DiGMPpdiest_YuxH"/>
    <property type="match status" value="1"/>
</dbReference>
<dbReference type="InterPro" id="IPR014408">
    <property type="entry name" value="dGMP_Pdiesterase_EAL/HD-GYP"/>
</dbReference>
<keyword evidence="3" id="KW-1185">Reference proteome</keyword>
<dbReference type="InterPro" id="IPR001633">
    <property type="entry name" value="EAL_dom"/>
</dbReference>
<dbReference type="InterPro" id="IPR052340">
    <property type="entry name" value="RNase_Y/CdgJ"/>
</dbReference>
<dbReference type="SMART" id="SM00052">
    <property type="entry name" value="EAL"/>
    <property type="match status" value="1"/>
</dbReference>
<organism evidence="2 3">
    <name type="scientific">Sporolactobacillus mangiferae</name>
    <dbReference type="NCBI Taxonomy" id="2940498"/>
    <lineage>
        <taxon>Bacteria</taxon>
        <taxon>Bacillati</taxon>
        <taxon>Bacillota</taxon>
        <taxon>Bacilli</taxon>
        <taxon>Bacillales</taxon>
        <taxon>Sporolactobacillaceae</taxon>
        <taxon>Sporolactobacillus</taxon>
    </lineage>
</organism>
<evidence type="ECO:0000313" key="3">
    <source>
        <dbReference type="Proteomes" id="UP001203004"/>
    </source>
</evidence>
<evidence type="ECO:0000313" key="2">
    <source>
        <dbReference type="EMBL" id="MCL1631754.1"/>
    </source>
</evidence>
<dbReference type="InterPro" id="IPR035919">
    <property type="entry name" value="EAL_sf"/>
</dbReference>
<dbReference type="PANTHER" id="PTHR33525">
    <property type="match status" value="1"/>
</dbReference>
<feature type="domain" description="HDOD" evidence="1">
    <location>
        <begin position="199"/>
        <end position="386"/>
    </location>
</feature>
<dbReference type="SUPFAM" id="SSF109604">
    <property type="entry name" value="HD-domain/PDEase-like"/>
    <property type="match status" value="1"/>
</dbReference>
<sequence length="407" mass="47277">MDIYVARQPIFDSKMRLFGYELLYRESQTNAYQLQSSDREATAELLSNSVLVFGFDELIDHTHGFINFPEDFLIQQLPRLLPKKKIIVEILERVRPTPEVIQACRLLKKDGYVLALDDFIFDRKGYEALIDLADIIKIEFSRTKIKHQLRLIQKYRGQKLFLAEKVETTLDYRLALAMGYELFQGYFFSRPVMVNAKEIGYQVTILSRMLTELKKPEPDLDKLTAWIKSDIGLAYKLLRVANTLQYGSKYPIRSVHKAISRLGHKEMIQWIQIMMIKKVERIENAELIKRSLIRGKMMELLVVKVDGPAASADAFITGIFSSLDQILNQPMAQVVAKLPLNPEVKNALMGYKNQFRNYLDAVIHFENADWNALRLFTETNHLTSGQLMKYYMDAIKWERSMRDSDVS</sequence>